<comment type="caution">
    <text evidence="1">The sequence shown here is derived from an EMBL/GenBank/DDBJ whole genome shotgun (WGS) entry which is preliminary data.</text>
</comment>
<gene>
    <name evidence="1" type="ORF">As57867_003028</name>
</gene>
<feature type="non-terminal residue" evidence="1">
    <location>
        <position position="201"/>
    </location>
</feature>
<evidence type="ECO:0000313" key="1">
    <source>
        <dbReference type="EMBL" id="KAF0716090.1"/>
    </source>
</evidence>
<dbReference type="OrthoDB" id="77800at2759"/>
<proteinExistence type="predicted"/>
<name>A0A6A4ZU21_9STRA</name>
<reference evidence="1" key="1">
    <citation type="submission" date="2019-06" db="EMBL/GenBank/DDBJ databases">
        <title>Genomics analysis of Aphanomyces spp. identifies a new class of oomycete effector associated with host adaptation.</title>
        <authorList>
            <person name="Gaulin E."/>
        </authorList>
    </citation>
    <scope>NUCLEOTIDE SEQUENCE</scope>
    <source>
        <strain evidence="1">CBS 578.67</strain>
    </source>
</reference>
<organism evidence="1">
    <name type="scientific">Aphanomyces stellatus</name>
    <dbReference type="NCBI Taxonomy" id="120398"/>
    <lineage>
        <taxon>Eukaryota</taxon>
        <taxon>Sar</taxon>
        <taxon>Stramenopiles</taxon>
        <taxon>Oomycota</taxon>
        <taxon>Saprolegniomycetes</taxon>
        <taxon>Saprolegniales</taxon>
        <taxon>Verrucalvaceae</taxon>
        <taxon>Aphanomyces</taxon>
    </lineage>
</organism>
<sequence>MYGLSREVVSMYERRLVRANRREARPFKSVMHFLKPPIHHPSPTLQVPQKTQSISTMAKKLSYFDKLPLPPNYFKCPPLSDDETKHLLFLGDQICIDVVDYATTIIDGNGPLAWTLDADESDLRAYKAEDPLAPPGTRSWAWTIELQGTLDDVAEMLATDIDDPDEYREYCAKFHMDALDGVRLYCLASGPKHYVGVHWTV</sequence>
<dbReference type="AlphaFoldDB" id="A0A6A4ZU21"/>
<dbReference type="EMBL" id="VJMH01000459">
    <property type="protein sequence ID" value="KAF0716090.1"/>
    <property type="molecule type" value="Genomic_DNA"/>
</dbReference>
<protein>
    <submittedName>
        <fullName evidence="1">Uncharacterized protein</fullName>
    </submittedName>
</protein>
<accession>A0A6A4ZU21</accession>